<dbReference type="Gene3D" id="3.50.50.60">
    <property type="entry name" value="FAD/NAD(P)-binding domain"/>
    <property type="match status" value="1"/>
</dbReference>
<feature type="domain" description="Amine oxidase" evidence="1">
    <location>
        <begin position="123"/>
        <end position="645"/>
    </location>
</feature>
<proteinExistence type="predicted"/>
<protein>
    <recommendedName>
        <fullName evidence="1">Amine oxidase domain-containing protein</fullName>
    </recommendedName>
</protein>
<evidence type="ECO:0000259" key="1">
    <source>
        <dbReference type="Pfam" id="PF01593"/>
    </source>
</evidence>
<comment type="caution">
    <text evidence="2">The sequence shown here is derived from an EMBL/GenBank/DDBJ whole genome shotgun (WGS) entry which is preliminary data.</text>
</comment>
<dbReference type="OrthoDB" id="7777654at2759"/>
<dbReference type="InterPro" id="IPR050281">
    <property type="entry name" value="Flavin_monoamine_oxidase"/>
</dbReference>
<reference evidence="2" key="2">
    <citation type="submission" date="2020-05" db="EMBL/GenBank/DDBJ databases">
        <authorList>
            <person name="Kim H.-S."/>
            <person name="Proctor R.H."/>
            <person name="Brown D.W."/>
        </authorList>
    </citation>
    <scope>NUCLEOTIDE SEQUENCE</scope>
    <source>
        <strain evidence="2">NRRL 20472</strain>
    </source>
</reference>
<dbReference type="Gene3D" id="3.90.660.10">
    <property type="match status" value="1"/>
</dbReference>
<dbReference type="AlphaFoldDB" id="A0A8H4SWS4"/>
<dbReference type="Pfam" id="PF01593">
    <property type="entry name" value="Amino_oxidase"/>
    <property type="match status" value="1"/>
</dbReference>
<accession>A0A8H4SWS4</accession>
<reference evidence="2" key="1">
    <citation type="journal article" date="2020" name="BMC Genomics">
        <title>Correction to: Identification and distribution of gene clusters required for synthesis of sphingolipid metabolism inhibitors in diverse species of the filamentous fungus Fusarium.</title>
        <authorList>
            <person name="Kim H.S."/>
            <person name="Lohmar J.M."/>
            <person name="Busman M."/>
            <person name="Brown D.W."/>
            <person name="Naumann T.A."/>
            <person name="Divon H.H."/>
            <person name="Lysoe E."/>
            <person name="Uhlig S."/>
            <person name="Proctor R.H."/>
        </authorList>
    </citation>
    <scope>NUCLEOTIDE SEQUENCE</scope>
    <source>
        <strain evidence="2">NRRL 20472</strain>
    </source>
</reference>
<name>A0A8H4SWS4_9HYPO</name>
<evidence type="ECO:0000313" key="2">
    <source>
        <dbReference type="EMBL" id="KAF4946977.1"/>
    </source>
</evidence>
<sequence>MSSTLELVREGQHSKSTSYKYFWARYVQKNTLEYDFQVVKELIEQARKRDPDLLKEIKPNDGIAETLDKTQKITGVGFVPKTPGKLEIGIVGAGVAGLFSAMVFDWLNEHPDLKGELEIKYDILEAAGEDRLGGRLYTHQFSEGDPVKTHDYYDVGAMRFPNNDIMKRTFQLFHLLGIEKGRGGLIPYYLDDELDKCPSYFNDVRHFGNPWDKPNVDDPFKINSGLPDSGKIDPKFLKADPAKLVTEALAPFIEETKRMAQEAIHEPPEENKIKKEFWKHLMKADHQSIRQFLMSDDNPHNKPVRTFNYNTIEWLESATYGTGWYDQALSECVLEELDFGTPKQDEVEKKGVQYWWCLEGGAQRVAKLMSKKIKQPVQFNSQVSAINAHPNDPKRKDPEKYVPVTLSVDRLDPETKDVTKTDKKDYFAIFNSTTLGALQRMNLKDAGLLWGTKQAIRSLGYGASCKVAIKFKTPWWQADPFYIEKGGVAHTDLPLRVCVYPSYNIPDLEESQERPAVLLVSYTWGQDAQRIGALISDKSPENEKQLIKVLLHDLALMHANDTIGYTGLLKKLQDEYETHHAYDWYRDQNMSGAFAYFGPGQYSNMWQEIIKPNAFGQLYMIGEAASSHHAWVVGALESVIRAVYVMLDGLNSHDPKYGAYAKAMNLLSHVPKEGDATYDPNDKATLQPGDLPKGMPFYPLPEEMPDWQAGVTSSDGVTHDPKDGLDKDKSLAYTTAVVSVCIIESYFELRFGSKVPR</sequence>
<dbReference type="SUPFAM" id="SSF51905">
    <property type="entry name" value="FAD/NAD(P)-binding domain"/>
    <property type="match status" value="1"/>
</dbReference>
<evidence type="ECO:0000313" key="3">
    <source>
        <dbReference type="Proteomes" id="UP000622797"/>
    </source>
</evidence>
<organism evidence="2 3">
    <name type="scientific">Fusarium sarcochroum</name>
    <dbReference type="NCBI Taxonomy" id="1208366"/>
    <lineage>
        <taxon>Eukaryota</taxon>
        <taxon>Fungi</taxon>
        <taxon>Dikarya</taxon>
        <taxon>Ascomycota</taxon>
        <taxon>Pezizomycotina</taxon>
        <taxon>Sordariomycetes</taxon>
        <taxon>Hypocreomycetidae</taxon>
        <taxon>Hypocreales</taxon>
        <taxon>Nectriaceae</taxon>
        <taxon>Fusarium</taxon>
        <taxon>Fusarium lateritium species complex</taxon>
    </lineage>
</organism>
<dbReference type="Gene3D" id="1.10.10.1620">
    <property type="match status" value="1"/>
</dbReference>
<dbReference type="InterPro" id="IPR002937">
    <property type="entry name" value="Amino_oxidase"/>
</dbReference>
<dbReference type="EMBL" id="JABEXW010001132">
    <property type="protein sequence ID" value="KAF4946977.1"/>
    <property type="molecule type" value="Genomic_DNA"/>
</dbReference>
<dbReference type="SUPFAM" id="SSF54373">
    <property type="entry name" value="FAD-linked reductases, C-terminal domain"/>
    <property type="match status" value="1"/>
</dbReference>
<gene>
    <name evidence="2" type="ORF">FSARC_14071</name>
</gene>
<dbReference type="InterPro" id="IPR036188">
    <property type="entry name" value="FAD/NAD-bd_sf"/>
</dbReference>
<dbReference type="PANTHER" id="PTHR10742:SF342">
    <property type="entry name" value="AMINE OXIDASE"/>
    <property type="match status" value="1"/>
</dbReference>
<dbReference type="PANTHER" id="PTHR10742">
    <property type="entry name" value="FLAVIN MONOAMINE OXIDASE"/>
    <property type="match status" value="1"/>
</dbReference>
<dbReference type="Proteomes" id="UP000622797">
    <property type="component" value="Unassembled WGS sequence"/>
</dbReference>
<keyword evidence="3" id="KW-1185">Reference proteome</keyword>
<dbReference type="GO" id="GO:0009063">
    <property type="term" value="P:amino acid catabolic process"/>
    <property type="evidence" value="ECO:0007669"/>
    <property type="project" value="TreeGrafter"/>
</dbReference>
<dbReference type="GO" id="GO:0001716">
    <property type="term" value="F:L-amino-acid oxidase activity"/>
    <property type="evidence" value="ECO:0007669"/>
    <property type="project" value="TreeGrafter"/>
</dbReference>